<evidence type="ECO:0000313" key="3">
    <source>
        <dbReference type="Proteomes" id="UP000005868"/>
    </source>
</evidence>
<dbReference type="Proteomes" id="UP000005868">
    <property type="component" value="Chromosome"/>
</dbReference>
<dbReference type="OrthoDB" id="9805811at2"/>
<dbReference type="HOGENOM" id="CLU_083612_0_0_0"/>
<dbReference type="KEGG" id="tli:Tlie_1268"/>
<protein>
    <recommendedName>
        <fullName evidence="4">DUF4391 domain-containing protein</fullName>
    </recommendedName>
</protein>
<evidence type="ECO:0008006" key="4">
    <source>
        <dbReference type="Google" id="ProtNLM"/>
    </source>
</evidence>
<organism evidence="2 3">
    <name type="scientific">Thermovirga lienii (strain ATCC BAA-1197 / DSM 17291 / Cas60314)</name>
    <dbReference type="NCBI Taxonomy" id="580340"/>
    <lineage>
        <taxon>Bacteria</taxon>
        <taxon>Thermotogati</taxon>
        <taxon>Synergistota</taxon>
        <taxon>Synergistia</taxon>
        <taxon>Synergistales</taxon>
        <taxon>Thermovirgaceae</taxon>
        <taxon>Thermovirga</taxon>
    </lineage>
</organism>
<keyword evidence="1" id="KW-0175">Coiled coil</keyword>
<keyword evidence="3" id="KW-1185">Reference proteome</keyword>
<feature type="coiled-coil region" evidence="1">
    <location>
        <begin position="201"/>
        <end position="251"/>
    </location>
</feature>
<reference evidence="3" key="1">
    <citation type="submission" date="2011-10" db="EMBL/GenBank/DDBJ databases">
        <title>The complete genome of chromosome of Thermovirga lienii DSM 17291.</title>
        <authorList>
            <consortium name="US DOE Joint Genome Institute (JGI-PGF)"/>
            <person name="Lucas S."/>
            <person name="Copeland A."/>
            <person name="Lapidus A."/>
            <person name="Glavina del Rio T."/>
            <person name="Dalin E."/>
            <person name="Tice H."/>
            <person name="Bruce D."/>
            <person name="Goodwin L."/>
            <person name="Pitluck S."/>
            <person name="Peters L."/>
            <person name="Mikhailova N."/>
            <person name="Saunders E."/>
            <person name="Kyrpides N."/>
            <person name="Mavromatis K."/>
            <person name="Ivanova N."/>
            <person name="Last F.I."/>
            <person name="Brettin T."/>
            <person name="Detter J.C."/>
            <person name="Han C."/>
            <person name="Larimer F."/>
            <person name="Land M."/>
            <person name="Hauser L."/>
            <person name="Markowitz V."/>
            <person name="Cheng J.-F."/>
            <person name="Hugenholtz P."/>
            <person name="Woyke T."/>
            <person name="Wu D."/>
            <person name="Spring S."/>
            <person name="Schroeder M."/>
            <person name="Brambilla E.-M."/>
            <person name="Klenk H.-P."/>
            <person name="Eisen J.A."/>
        </authorList>
    </citation>
    <scope>NUCLEOTIDE SEQUENCE [LARGE SCALE GENOMIC DNA]</scope>
    <source>
        <strain evidence="3">ATCC BAA-1197 / DSM 17291 / Cas60314</strain>
    </source>
</reference>
<dbReference type="Pfam" id="PF14335">
    <property type="entry name" value="DUF4391"/>
    <property type="match status" value="1"/>
</dbReference>
<dbReference type="STRING" id="580340.Tlie_1268"/>
<reference evidence="2 3" key="2">
    <citation type="journal article" date="2012" name="Stand. Genomic Sci.">
        <title>Genome sequence of the moderately thermophilic, amino-acid-degrading and sulfur-reducing bacterium Thermovirga lienii type strain (Cas60314(T)).</title>
        <authorList>
            <person name="Goker M."/>
            <person name="Saunders E."/>
            <person name="Lapidus A."/>
            <person name="Nolan M."/>
            <person name="Lucas S."/>
            <person name="Hammon N."/>
            <person name="Deshpande S."/>
            <person name="Cheng J.F."/>
            <person name="Han C."/>
            <person name="Tapia R."/>
            <person name="Goodwin L.A."/>
            <person name="Pitluck S."/>
            <person name="Liolios K."/>
            <person name="Mavromatis K."/>
            <person name="Pagani I."/>
            <person name="Ivanova N."/>
            <person name="Mikhailova N."/>
            <person name="Pati A."/>
            <person name="Chen A."/>
            <person name="Palaniappan K."/>
            <person name="Land M."/>
            <person name="Chang Y.J."/>
            <person name="Jeffries C.D."/>
            <person name="Brambilla E.M."/>
            <person name="Rohde M."/>
            <person name="Spring S."/>
            <person name="Detter J.C."/>
            <person name="Woyke T."/>
            <person name="Bristow J."/>
            <person name="Eisen J.A."/>
            <person name="Markowitz V."/>
            <person name="Hugenholtz P."/>
            <person name="Kyrpides N.C."/>
            <person name="Klenk H.P."/>
        </authorList>
    </citation>
    <scope>NUCLEOTIDE SEQUENCE [LARGE SCALE GENOMIC DNA]</scope>
    <source>
        <strain evidence="3">ATCC BAA-1197 / DSM 17291 / Cas60314</strain>
    </source>
</reference>
<dbReference type="eggNOG" id="ENOG5032C11">
    <property type="taxonomic scope" value="Bacteria"/>
</dbReference>
<evidence type="ECO:0000313" key="2">
    <source>
        <dbReference type="EMBL" id="AER66999.1"/>
    </source>
</evidence>
<proteinExistence type="predicted"/>
<dbReference type="InterPro" id="IPR025503">
    <property type="entry name" value="DUF4391"/>
</dbReference>
<dbReference type="AlphaFoldDB" id="G7V612"/>
<gene>
    <name evidence="2" type="ordered locus">Tlie_1268</name>
</gene>
<dbReference type="EMBL" id="CP003096">
    <property type="protein sequence ID" value="AER66999.1"/>
    <property type="molecule type" value="Genomic_DNA"/>
</dbReference>
<evidence type="ECO:0000256" key="1">
    <source>
        <dbReference type="SAM" id="Coils"/>
    </source>
</evidence>
<name>G7V612_THELD</name>
<sequence length="257" mass="29376">MICERIIDCLGLPVNTRIDQRVPKDVLSDQAAATASDRRLVKDGIDSLIWLVSLKPSNIGVPSYVDDQREYLEIAILQLRTRDLASKGAGLTRVTELLHRAIPYPVLLIVEGEETFLSVAHKRWSQNEKDKMVLEDNYPHSSVITENVPEAFWGDLALDRQPKASLLALYQGWLACLVALDAWRETGRYCLFRDIDQLPQQRQQLHEVRELANEIARLRKQATKERQIARQVELNLQIKRLEAERKALLNSLRGGVH</sequence>
<accession>G7V612</accession>